<dbReference type="EMBL" id="MABE01000325">
    <property type="protein sequence ID" value="OUS40499.1"/>
    <property type="molecule type" value="Genomic_DNA"/>
</dbReference>
<evidence type="ECO:0000256" key="4">
    <source>
        <dbReference type="ARBA" id="ARBA00022695"/>
    </source>
</evidence>
<dbReference type="Proteomes" id="UP000227088">
    <property type="component" value="Unassembled WGS sequence"/>
</dbReference>
<dbReference type="GO" id="GO:0003887">
    <property type="term" value="F:DNA-directed DNA polymerase activity"/>
    <property type="evidence" value="ECO:0007669"/>
    <property type="project" value="UniProtKB-UniRule"/>
</dbReference>
<evidence type="ECO:0000256" key="2">
    <source>
        <dbReference type="ARBA" id="ARBA00017703"/>
    </source>
</evidence>
<evidence type="ECO:0000256" key="3">
    <source>
        <dbReference type="ARBA" id="ARBA00022679"/>
    </source>
</evidence>
<dbReference type="GO" id="GO:0003677">
    <property type="term" value="F:DNA binding"/>
    <property type="evidence" value="ECO:0007669"/>
    <property type="project" value="InterPro"/>
</dbReference>
<dbReference type="InterPro" id="IPR027417">
    <property type="entry name" value="P-loop_NTPase"/>
</dbReference>
<dbReference type="PANTHER" id="PTHR34388:SF1">
    <property type="entry name" value="DNA POLYMERASE III SUBUNIT DELTA"/>
    <property type="match status" value="1"/>
</dbReference>
<name>A0A1Y5HTB2_OLEAN</name>
<keyword evidence="4" id="KW-0548">Nucleotidyltransferase</keyword>
<evidence type="ECO:0000313" key="11">
    <source>
        <dbReference type="EMBL" id="OUS40499.1"/>
    </source>
</evidence>
<dbReference type="GO" id="GO:0009360">
    <property type="term" value="C:DNA polymerase III complex"/>
    <property type="evidence" value="ECO:0007669"/>
    <property type="project" value="UniProtKB-UniRule"/>
</dbReference>
<protein>
    <recommendedName>
        <fullName evidence="2 9">DNA polymerase III subunit delta</fullName>
        <ecNumber evidence="1 9">2.7.7.7</ecNumber>
    </recommendedName>
</protein>
<evidence type="ECO:0000256" key="5">
    <source>
        <dbReference type="ARBA" id="ARBA00022705"/>
    </source>
</evidence>
<comment type="catalytic activity">
    <reaction evidence="8">
        <text>DNA(n) + a 2'-deoxyribonucleoside 5'-triphosphate = DNA(n+1) + diphosphate</text>
        <dbReference type="Rhea" id="RHEA:22508"/>
        <dbReference type="Rhea" id="RHEA-COMP:17339"/>
        <dbReference type="Rhea" id="RHEA-COMP:17340"/>
        <dbReference type="ChEBI" id="CHEBI:33019"/>
        <dbReference type="ChEBI" id="CHEBI:61560"/>
        <dbReference type="ChEBI" id="CHEBI:173112"/>
        <dbReference type="EC" id="2.7.7.7"/>
    </reaction>
</comment>
<keyword evidence="5" id="KW-0235">DNA replication</keyword>
<dbReference type="NCBIfam" id="TIGR01128">
    <property type="entry name" value="holA"/>
    <property type="match status" value="1"/>
</dbReference>
<evidence type="ECO:0000259" key="10">
    <source>
        <dbReference type="Pfam" id="PF06144"/>
    </source>
</evidence>
<proteinExistence type="inferred from homology"/>
<evidence type="ECO:0000256" key="1">
    <source>
        <dbReference type="ARBA" id="ARBA00012417"/>
    </source>
</evidence>
<dbReference type="InterPro" id="IPR008921">
    <property type="entry name" value="DNA_pol3_clamp-load_cplx_C"/>
</dbReference>
<dbReference type="EC" id="2.7.7.7" evidence="1 9"/>
<comment type="similarity">
    <text evidence="7">Belongs to the DNA polymerase HolA subunit family.</text>
</comment>
<sequence>MKLKTEQLSAHLQKGLAPFYIISGDEPLLVQETCDQIRLASKKQGIEERELLHAEAGFNWIDLLDQVNAMSLFASRRLIEVRIPNGKPSDKGKALLEVAANPNPDNVVLIVTPRLDAATQKTKWFKALEAAGVFIAIWPIDRNQLPGWLQRRIQAAGMSASQDAVALFAQRIEGNLLAGVQEIEKMRMMGTQQISAELIEEATADSARYDAFTLADSCLLGNIGDASRILSHLKAEGHEAIMILGALVRKIRQLISLQAYGPQRLTDGFKSQNIWPKQQPPFKSALARLSQAELFECLQTAEQIDRAIKGDGNDPWLLLSRLTELLTGVRMLAS</sequence>
<dbReference type="CDD" id="cd18138">
    <property type="entry name" value="HLD_clamp_pol_III_delta"/>
    <property type="match status" value="1"/>
</dbReference>
<keyword evidence="6" id="KW-0239">DNA-directed DNA polymerase</keyword>
<dbReference type="Gene3D" id="1.10.8.60">
    <property type="match status" value="1"/>
</dbReference>
<evidence type="ECO:0000256" key="7">
    <source>
        <dbReference type="ARBA" id="ARBA00034754"/>
    </source>
</evidence>
<dbReference type="Gene3D" id="1.20.272.10">
    <property type="match status" value="1"/>
</dbReference>
<dbReference type="PANTHER" id="PTHR34388">
    <property type="entry name" value="DNA POLYMERASE III SUBUNIT DELTA"/>
    <property type="match status" value="1"/>
</dbReference>
<comment type="caution">
    <text evidence="11">The sequence shown here is derived from an EMBL/GenBank/DDBJ whole genome shotgun (WGS) entry which is preliminary data.</text>
</comment>
<dbReference type="InterPro" id="IPR010372">
    <property type="entry name" value="DNA_pol3_delta_N"/>
</dbReference>
<accession>A0A1Y5HTB2</accession>
<dbReference type="Gene3D" id="3.40.50.300">
    <property type="entry name" value="P-loop containing nucleotide triphosphate hydrolases"/>
    <property type="match status" value="1"/>
</dbReference>
<dbReference type="GO" id="GO:0006261">
    <property type="term" value="P:DNA-templated DNA replication"/>
    <property type="evidence" value="ECO:0007669"/>
    <property type="project" value="TreeGrafter"/>
</dbReference>
<feature type="domain" description="DNA polymerase III delta N-terminal" evidence="10">
    <location>
        <begin position="20"/>
        <end position="131"/>
    </location>
</feature>
<dbReference type="SUPFAM" id="SSF52540">
    <property type="entry name" value="P-loop containing nucleoside triphosphate hydrolases"/>
    <property type="match status" value="1"/>
</dbReference>
<evidence type="ECO:0000256" key="8">
    <source>
        <dbReference type="ARBA" id="ARBA00049244"/>
    </source>
</evidence>
<dbReference type="InterPro" id="IPR005790">
    <property type="entry name" value="DNA_polIII_delta"/>
</dbReference>
<organism evidence="11 12">
    <name type="scientific">Oleispira antarctica</name>
    <dbReference type="NCBI Taxonomy" id="188908"/>
    <lineage>
        <taxon>Bacteria</taxon>
        <taxon>Pseudomonadati</taxon>
        <taxon>Pseudomonadota</taxon>
        <taxon>Gammaproteobacteria</taxon>
        <taxon>Oceanospirillales</taxon>
        <taxon>Oceanospirillaceae</taxon>
        <taxon>Oleispira</taxon>
    </lineage>
</organism>
<evidence type="ECO:0000256" key="6">
    <source>
        <dbReference type="ARBA" id="ARBA00022932"/>
    </source>
</evidence>
<dbReference type="AlphaFoldDB" id="A0A1Y5HTB2"/>
<evidence type="ECO:0000313" key="12">
    <source>
        <dbReference type="Proteomes" id="UP000227088"/>
    </source>
</evidence>
<dbReference type="SUPFAM" id="SSF48019">
    <property type="entry name" value="post-AAA+ oligomerization domain-like"/>
    <property type="match status" value="1"/>
</dbReference>
<gene>
    <name evidence="11" type="ORF">A9R00_05695</name>
</gene>
<evidence type="ECO:0000256" key="9">
    <source>
        <dbReference type="NCBIfam" id="TIGR01128"/>
    </source>
</evidence>
<keyword evidence="3" id="KW-0808">Transferase</keyword>
<dbReference type="Pfam" id="PF06144">
    <property type="entry name" value="DNA_pol3_delta"/>
    <property type="match status" value="1"/>
</dbReference>
<reference evidence="12" key="1">
    <citation type="journal article" date="2017" name="Proc. Natl. Acad. Sci. U.S.A.">
        <title>Simulation of Deepwater Horizon oil plume reveals substrate specialization within a complex community of hydrocarbon degraders.</title>
        <authorList>
            <person name="Hu P."/>
            <person name="Dubinsky E.A."/>
            <person name="Probst A.J."/>
            <person name="Wang J."/>
            <person name="Sieber C.M.K."/>
            <person name="Tom L.M."/>
            <person name="Gardinali P."/>
            <person name="Banfield J.F."/>
            <person name="Atlas R.M."/>
            <person name="Andersen G.L."/>
        </authorList>
    </citation>
    <scope>NUCLEOTIDE SEQUENCE [LARGE SCALE GENOMIC DNA]</scope>
</reference>